<dbReference type="Pfam" id="PF13417">
    <property type="entry name" value="GST_N_3"/>
    <property type="match status" value="1"/>
</dbReference>
<dbReference type="PROSITE" id="PS50404">
    <property type="entry name" value="GST_NTER"/>
    <property type="match status" value="1"/>
</dbReference>
<feature type="domain" description="GST C-terminal" evidence="2">
    <location>
        <begin position="79"/>
        <end position="198"/>
    </location>
</feature>
<feature type="domain" description="GST N-terminal" evidence="1">
    <location>
        <begin position="1"/>
        <end position="75"/>
    </location>
</feature>
<sequence length="198" mass="22371">MYKVFGRLQSRASRVLWLLEELEQEYEFIDVGPHDPQVTKLNGTGKIPVLVDGDHVISDSSAIMTYLADKHGAFTYPAGTPERAQQDSLFHALVDEFDALLWTATRHMGILPEDKRVPAIYESLKWEFENSVSRLSKRFEGPFLQGDKPTIADILCAHCMTWARGIEFPVNADNLRAHGKEMRSRPAAQRMGALAKRT</sequence>
<dbReference type="EC" id="1.8.4.-" evidence="3"/>
<proteinExistence type="predicted"/>
<dbReference type="PROSITE" id="PS50405">
    <property type="entry name" value="GST_CTER"/>
    <property type="match status" value="1"/>
</dbReference>
<keyword evidence="3" id="KW-0560">Oxidoreductase</keyword>
<dbReference type="PANTHER" id="PTHR44051:SF8">
    <property type="entry name" value="GLUTATHIONE S-TRANSFERASE GSTA"/>
    <property type="match status" value="1"/>
</dbReference>
<gene>
    <name evidence="3" type="primary">yfcG_6</name>
    <name evidence="3" type="ORF">TRL7639_03406</name>
</gene>
<dbReference type="OrthoDB" id="9810080at2"/>
<keyword evidence="4" id="KW-1185">Reference proteome</keyword>
<name>A0A1Y5TDT1_9RHOB</name>
<protein>
    <submittedName>
        <fullName evidence="3">Disulfide-bond oxidoreductase YfcG</fullName>
        <ecNumber evidence="3">1.8.4.-</ecNumber>
    </submittedName>
</protein>
<dbReference type="SUPFAM" id="SSF52833">
    <property type="entry name" value="Thioredoxin-like"/>
    <property type="match status" value="1"/>
</dbReference>
<dbReference type="InterPro" id="IPR036282">
    <property type="entry name" value="Glutathione-S-Trfase_C_sf"/>
</dbReference>
<organism evidence="3 4">
    <name type="scientific">Falsiruegeria litorea R37</name>
    <dbReference type="NCBI Taxonomy" id="1200284"/>
    <lineage>
        <taxon>Bacteria</taxon>
        <taxon>Pseudomonadati</taxon>
        <taxon>Pseudomonadota</taxon>
        <taxon>Alphaproteobacteria</taxon>
        <taxon>Rhodobacterales</taxon>
        <taxon>Roseobacteraceae</taxon>
        <taxon>Falsiruegeria</taxon>
    </lineage>
</organism>
<accession>A0A1Y5TDT1</accession>
<dbReference type="SFLD" id="SFLDG00358">
    <property type="entry name" value="Main_(cytGST)"/>
    <property type="match status" value="1"/>
</dbReference>
<evidence type="ECO:0000313" key="4">
    <source>
        <dbReference type="Proteomes" id="UP000193077"/>
    </source>
</evidence>
<dbReference type="InterPro" id="IPR040079">
    <property type="entry name" value="Glutathione_S-Trfase"/>
</dbReference>
<evidence type="ECO:0000259" key="1">
    <source>
        <dbReference type="PROSITE" id="PS50404"/>
    </source>
</evidence>
<dbReference type="Proteomes" id="UP000193077">
    <property type="component" value="Unassembled WGS sequence"/>
</dbReference>
<dbReference type="Gene3D" id="1.20.1050.10">
    <property type="match status" value="1"/>
</dbReference>
<dbReference type="InterPro" id="IPR010987">
    <property type="entry name" value="Glutathione-S-Trfase_C-like"/>
</dbReference>
<dbReference type="PANTHER" id="PTHR44051">
    <property type="entry name" value="GLUTATHIONE S-TRANSFERASE-RELATED"/>
    <property type="match status" value="1"/>
</dbReference>
<dbReference type="AlphaFoldDB" id="A0A1Y5TDT1"/>
<dbReference type="InterPro" id="IPR004045">
    <property type="entry name" value="Glutathione_S-Trfase_N"/>
</dbReference>
<dbReference type="SUPFAM" id="SSF47616">
    <property type="entry name" value="GST C-terminal domain-like"/>
    <property type="match status" value="1"/>
</dbReference>
<dbReference type="GO" id="GO:0016491">
    <property type="term" value="F:oxidoreductase activity"/>
    <property type="evidence" value="ECO:0007669"/>
    <property type="project" value="UniProtKB-KW"/>
</dbReference>
<dbReference type="RefSeq" id="WP_085797055.1">
    <property type="nucleotide sequence ID" value="NZ_FWFO01000003.1"/>
</dbReference>
<evidence type="ECO:0000313" key="3">
    <source>
        <dbReference type="EMBL" id="SLN61439.1"/>
    </source>
</evidence>
<reference evidence="3 4" key="1">
    <citation type="submission" date="2017-03" db="EMBL/GenBank/DDBJ databases">
        <authorList>
            <person name="Afonso C.L."/>
            <person name="Miller P.J."/>
            <person name="Scott M.A."/>
            <person name="Spackman E."/>
            <person name="Goraichik I."/>
            <person name="Dimitrov K.M."/>
            <person name="Suarez D.L."/>
            <person name="Swayne D.E."/>
        </authorList>
    </citation>
    <scope>NUCLEOTIDE SEQUENCE [LARGE SCALE GENOMIC DNA]</scope>
    <source>
        <strain evidence="3 4">CECT 7639</strain>
    </source>
</reference>
<dbReference type="InterPro" id="IPR036249">
    <property type="entry name" value="Thioredoxin-like_sf"/>
</dbReference>
<dbReference type="EMBL" id="FWFO01000003">
    <property type="protein sequence ID" value="SLN61439.1"/>
    <property type="molecule type" value="Genomic_DNA"/>
</dbReference>
<evidence type="ECO:0000259" key="2">
    <source>
        <dbReference type="PROSITE" id="PS50405"/>
    </source>
</evidence>
<dbReference type="SFLD" id="SFLDS00019">
    <property type="entry name" value="Glutathione_Transferase_(cytos"/>
    <property type="match status" value="1"/>
</dbReference>
<dbReference type="Gene3D" id="3.40.30.10">
    <property type="entry name" value="Glutaredoxin"/>
    <property type="match status" value="1"/>
</dbReference>